<dbReference type="Gene3D" id="3.30.2120.10">
    <property type="entry name" value="Bacillus phage protein-like"/>
    <property type="match status" value="1"/>
</dbReference>
<proteinExistence type="predicted"/>
<dbReference type="InterPro" id="IPR028985">
    <property type="entry name" value="Bacillus_phage_prot-like"/>
</dbReference>
<organism evidence="1">
    <name type="scientific">uncultured Desulfobacterium sp</name>
    <dbReference type="NCBI Taxonomy" id="201089"/>
    <lineage>
        <taxon>Bacteria</taxon>
        <taxon>Pseudomonadati</taxon>
        <taxon>Thermodesulfobacteriota</taxon>
        <taxon>Desulfobacteria</taxon>
        <taxon>Desulfobacterales</taxon>
        <taxon>Desulfobacteriaceae</taxon>
        <taxon>Desulfobacterium</taxon>
        <taxon>environmental samples</taxon>
    </lineage>
</organism>
<evidence type="ECO:0000313" key="1">
    <source>
        <dbReference type="EMBL" id="CBX26811.1"/>
    </source>
</evidence>
<dbReference type="EMBL" id="FR695864">
    <property type="protein sequence ID" value="CBX26811.1"/>
    <property type="molecule type" value="Genomic_DNA"/>
</dbReference>
<protein>
    <submittedName>
        <fullName evidence="1">Uncharacterized protein</fullName>
    </submittedName>
</protein>
<reference evidence="1" key="1">
    <citation type="journal article" date="2011" name="Environ. Microbiol.">
        <title>Genomic insights into the metabolic potential of the polycyclic aromatic hydrocarbon degrading sulfate-reducing Deltaproteobacterium N47.</title>
        <authorList>
            <person name="Bergmann F."/>
            <person name="Selesi D."/>
            <person name="Weinmaier T."/>
            <person name="Tischler P."/>
            <person name="Rattei T."/>
            <person name="Meckenstock R.U."/>
        </authorList>
    </citation>
    <scope>NUCLEOTIDE SEQUENCE</scope>
</reference>
<accession>E1Y8B7</accession>
<dbReference type="AlphaFoldDB" id="E1Y8B7"/>
<gene>
    <name evidence="1" type="ORF">N47_A08400</name>
</gene>
<sequence>MTRADILALKAGRNLDIYVAEKIMRNKVISDPIMGDTEVFTTNTDESVFGKLTAYSEDLSKAQLVVLKMASMGYAKAGLWESEKRPEVICRAALLTLFDKKSEKYRVLQKSKFSVVK</sequence>
<name>E1Y8B7_9BACT</name>